<dbReference type="SMART" id="SM00822">
    <property type="entry name" value="PKS_KR"/>
    <property type="match status" value="1"/>
</dbReference>
<gene>
    <name evidence="4" type="ORF">J2Z37_002672</name>
</gene>
<protein>
    <submittedName>
        <fullName evidence="4">3-oxoacyl-[acyl-carrier protein] reductase</fullName>
        <ecNumber evidence="4">1.1.1.100</ecNumber>
    </submittedName>
</protein>
<evidence type="ECO:0000256" key="1">
    <source>
        <dbReference type="ARBA" id="ARBA00006484"/>
    </source>
</evidence>
<dbReference type="SUPFAM" id="SSF51735">
    <property type="entry name" value="NAD(P)-binding Rossmann-fold domains"/>
    <property type="match status" value="1"/>
</dbReference>
<dbReference type="PRINTS" id="PR00081">
    <property type="entry name" value="GDHRDH"/>
</dbReference>
<dbReference type="Proteomes" id="UP001519343">
    <property type="component" value="Unassembled WGS sequence"/>
</dbReference>
<dbReference type="PANTHER" id="PTHR42760">
    <property type="entry name" value="SHORT-CHAIN DEHYDROGENASES/REDUCTASES FAMILY MEMBER"/>
    <property type="match status" value="1"/>
</dbReference>
<comment type="caution">
    <text evidence="4">The sequence shown here is derived from an EMBL/GenBank/DDBJ whole genome shotgun (WGS) entry which is preliminary data.</text>
</comment>
<evidence type="ECO:0000259" key="3">
    <source>
        <dbReference type="SMART" id="SM00822"/>
    </source>
</evidence>
<evidence type="ECO:0000313" key="5">
    <source>
        <dbReference type="Proteomes" id="UP001519343"/>
    </source>
</evidence>
<dbReference type="CDD" id="cd05233">
    <property type="entry name" value="SDR_c"/>
    <property type="match status" value="1"/>
</dbReference>
<keyword evidence="2 4" id="KW-0560">Oxidoreductase</keyword>
<dbReference type="InterPro" id="IPR057326">
    <property type="entry name" value="KR_dom"/>
</dbReference>
<comment type="similarity">
    <text evidence="1">Belongs to the short-chain dehydrogenases/reductases (SDR) family.</text>
</comment>
<dbReference type="EC" id="1.1.1.100" evidence="4"/>
<sequence length="253" mass="26625">MQYPYEMENKIVLITGAGSGIGRATAKGFAELGASVILADRNLGAVEQVKNELASINTSIQTVEVDVSNPKSIEQMFSFVEMKYGRLDACVTCAGVISKTKLIELDLEEWNRVMAVNLTGTFLSIQGAYKLMLPNKSGSIVAIASDTAKRGGGRIGTAAYGASKGGVLALVKSIAREMAGSGIRINTICPGPAATEMHHELQPELVAQLAAGIPLGRFANPAEIANAIIFLCSDAASYFYGESMNVDGGVIME</sequence>
<accession>A0ABS4GR03</accession>
<dbReference type="InterPro" id="IPR036291">
    <property type="entry name" value="NAD(P)-bd_dom_sf"/>
</dbReference>
<keyword evidence="5" id="KW-1185">Reference proteome</keyword>
<dbReference type="EMBL" id="JAGGKT010000007">
    <property type="protein sequence ID" value="MBP1932664.1"/>
    <property type="molecule type" value="Genomic_DNA"/>
</dbReference>
<proteinExistence type="inferred from homology"/>
<evidence type="ECO:0000256" key="2">
    <source>
        <dbReference type="ARBA" id="ARBA00023002"/>
    </source>
</evidence>
<dbReference type="RefSeq" id="WP_209810699.1">
    <property type="nucleotide sequence ID" value="NZ_JAGGKT010000007.1"/>
</dbReference>
<dbReference type="PANTHER" id="PTHR42760:SF133">
    <property type="entry name" value="3-OXOACYL-[ACYL-CARRIER-PROTEIN] REDUCTASE"/>
    <property type="match status" value="1"/>
</dbReference>
<feature type="domain" description="Ketoreductase" evidence="3">
    <location>
        <begin position="10"/>
        <end position="197"/>
    </location>
</feature>
<evidence type="ECO:0000313" key="4">
    <source>
        <dbReference type="EMBL" id="MBP1932664.1"/>
    </source>
</evidence>
<dbReference type="GO" id="GO:0004316">
    <property type="term" value="F:3-oxoacyl-[acyl-carrier-protein] reductase (NADPH) activity"/>
    <property type="evidence" value="ECO:0007669"/>
    <property type="project" value="UniProtKB-EC"/>
</dbReference>
<dbReference type="Pfam" id="PF13561">
    <property type="entry name" value="adh_short_C2"/>
    <property type="match status" value="1"/>
</dbReference>
<dbReference type="Gene3D" id="3.40.50.720">
    <property type="entry name" value="NAD(P)-binding Rossmann-like Domain"/>
    <property type="match status" value="1"/>
</dbReference>
<dbReference type="PRINTS" id="PR00080">
    <property type="entry name" value="SDRFAMILY"/>
</dbReference>
<dbReference type="InterPro" id="IPR002347">
    <property type="entry name" value="SDR_fam"/>
</dbReference>
<reference evidence="4 5" key="1">
    <citation type="submission" date="2021-03" db="EMBL/GenBank/DDBJ databases">
        <title>Genomic Encyclopedia of Type Strains, Phase IV (KMG-IV): sequencing the most valuable type-strain genomes for metagenomic binning, comparative biology and taxonomic classification.</title>
        <authorList>
            <person name="Goeker M."/>
        </authorList>
    </citation>
    <scope>NUCLEOTIDE SEQUENCE [LARGE SCALE GENOMIC DNA]</scope>
    <source>
        <strain evidence="4 5">DSM 24738</strain>
    </source>
</reference>
<name>A0ABS4GR03_9BACL</name>
<organism evidence="4 5">
    <name type="scientific">Ammoniphilus resinae</name>
    <dbReference type="NCBI Taxonomy" id="861532"/>
    <lineage>
        <taxon>Bacteria</taxon>
        <taxon>Bacillati</taxon>
        <taxon>Bacillota</taxon>
        <taxon>Bacilli</taxon>
        <taxon>Bacillales</taxon>
        <taxon>Paenibacillaceae</taxon>
        <taxon>Aneurinibacillus group</taxon>
        <taxon>Ammoniphilus</taxon>
    </lineage>
</organism>